<dbReference type="AlphaFoldDB" id="A0A9Q1JPZ5"/>
<feature type="transmembrane region" description="Helical" evidence="1">
    <location>
        <begin position="86"/>
        <end position="105"/>
    </location>
</feature>
<name>A0A9Q1JPZ5_9CARY</name>
<accession>A0A9Q1JPZ5</accession>
<protein>
    <recommendedName>
        <fullName evidence="4">Tetraspanin-19-like</fullName>
    </recommendedName>
</protein>
<comment type="caution">
    <text evidence="2">The sequence shown here is derived from an EMBL/GenBank/DDBJ whole genome shotgun (WGS) entry which is preliminary data.</text>
</comment>
<gene>
    <name evidence="2" type="ORF">Cgig2_010816</name>
</gene>
<feature type="transmembrane region" description="Helical" evidence="1">
    <location>
        <begin position="50"/>
        <end position="74"/>
    </location>
</feature>
<dbReference type="EMBL" id="JAKOGI010000961">
    <property type="protein sequence ID" value="KAJ8428874.1"/>
    <property type="molecule type" value="Genomic_DNA"/>
</dbReference>
<feature type="transmembrane region" description="Helical" evidence="1">
    <location>
        <begin position="12"/>
        <end position="38"/>
    </location>
</feature>
<dbReference type="Proteomes" id="UP001153076">
    <property type="component" value="Unassembled WGS sequence"/>
</dbReference>
<keyword evidence="1" id="KW-1133">Transmembrane helix</keyword>
<keyword evidence="1" id="KW-0472">Membrane</keyword>
<dbReference type="OrthoDB" id="1712901at2759"/>
<evidence type="ECO:0008006" key="4">
    <source>
        <dbReference type="Google" id="ProtNLM"/>
    </source>
</evidence>
<sequence length="237" mass="26978">MGRSAKKIIKTALNIANLILCIVGITILLYSLWMIMVVLRRYRKYFFSSWFLWATIATGIMFCFSSCIGFAAAATRCKMMLTSVSFNSYIVSISLLLLMEILIMGDVSLNDDWDKDFPEDPAQRFDDFVDFVESNSWNFRTLVFLIFLVQVAGFGLAMALRLMRARVRSYLDNDPNQVSAALPFLAHPVGPANPYVMGHPFPAAQRNVEENKREVKDAIPNLEKDVWSRSSHGFPFF</sequence>
<feature type="transmembrane region" description="Helical" evidence="1">
    <location>
        <begin position="137"/>
        <end position="160"/>
    </location>
</feature>
<evidence type="ECO:0000256" key="1">
    <source>
        <dbReference type="SAM" id="Phobius"/>
    </source>
</evidence>
<keyword evidence="3" id="KW-1185">Reference proteome</keyword>
<evidence type="ECO:0000313" key="2">
    <source>
        <dbReference type="EMBL" id="KAJ8428874.1"/>
    </source>
</evidence>
<evidence type="ECO:0000313" key="3">
    <source>
        <dbReference type="Proteomes" id="UP001153076"/>
    </source>
</evidence>
<reference evidence="2" key="1">
    <citation type="submission" date="2022-04" db="EMBL/GenBank/DDBJ databases">
        <title>Carnegiea gigantea Genome sequencing and assembly v2.</title>
        <authorList>
            <person name="Copetti D."/>
            <person name="Sanderson M.J."/>
            <person name="Burquez A."/>
            <person name="Wojciechowski M.F."/>
        </authorList>
    </citation>
    <scope>NUCLEOTIDE SEQUENCE</scope>
    <source>
        <strain evidence="2">SGP5-SGP5p</strain>
        <tissue evidence="2">Aerial part</tissue>
    </source>
</reference>
<keyword evidence="1" id="KW-0812">Transmembrane</keyword>
<organism evidence="2 3">
    <name type="scientific">Carnegiea gigantea</name>
    <dbReference type="NCBI Taxonomy" id="171969"/>
    <lineage>
        <taxon>Eukaryota</taxon>
        <taxon>Viridiplantae</taxon>
        <taxon>Streptophyta</taxon>
        <taxon>Embryophyta</taxon>
        <taxon>Tracheophyta</taxon>
        <taxon>Spermatophyta</taxon>
        <taxon>Magnoliopsida</taxon>
        <taxon>eudicotyledons</taxon>
        <taxon>Gunneridae</taxon>
        <taxon>Pentapetalae</taxon>
        <taxon>Caryophyllales</taxon>
        <taxon>Cactineae</taxon>
        <taxon>Cactaceae</taxon>
        <taxon>Cactoideae</taxon>
        <taxon>Echinocereeae</taxon>
        <taxon>Carnegiea</taxon>
    </lineage>
</organism>
<proteinExistence type="predicted"/>